<protein>
    <submittedName>
        <fullName evidence="1">Uncharacterized protein</fullName>
    </submittedName>
</protein>
<organism evidence="1 2">
    <name type="scientific">Phyllosticta citriasiana</name>
    <dbReference type="NCBI Taxonomy" id="595635"/>
    <lineage>
        <taxon>Eukaryota</taxon>
        <taxon>Fungi</taxon>
        <taxon>Dikarya</taxon>
        <taxon>Ascomycota</taxon>
        <taxon>Pezizomycotina</taxon>
        <taxon>Dothideomycetes</taxon>
        <taxon>Dothideomycetes incertae sedis</taxon>
        <taxon>Botryosphaeriales</taxon>
        <taxon>Phyllostictaceae</taxon>
        <taxon>Phyllosticta</taxon>
    </lineage>
</organism>
<proteinExistence type="predicted"/>
<name>A0ABR1K9T8_9PEZI</name>
<accession>A0ABR1K9T8</accession>
<evidence type="ECO:0000313" key="1">
    <source>
        <dbReference type="EMBL" id="KAK7509088.1"/>
    </source>
</evidence>
<comment type="caution">
    <text evidence="1">The sequence shown here is derived from an EMBL/GenBank/DDBJ whole genome shotgun (WGS) entry which is preliminary data.</text>
</comment>
<keyword evidence="2" id="KW-1185">Reference proteome</keyword>
<gene>
    <name evidence="1" type="ORF">IWZ03DRAFT_122032</name>
</gene>
<evidence type="ECO:0000313" key="2">
    <source>
        <dbReference type="Proteomes" id="UP001363622"/>
    </source>
</evidence>
<reference evidence="1 2" key="1">
    <citation type="submission" date="2024-04" db="EMBL/GenBank/DDBJ databases">
        <title>Phyllosticta paracitricarpa is synonymous to the EU quarantine fungus P. citricarpa based on phylogenomic analyses.</title>
        <authorList>
            <consortium name="Lawrence Berkeley National Laboratory"/>
            <person name="Van Ingen-Buijs V.A."/>
            <person name="Van Westerhoven A.C."/>
            <person name="Haridas S."/>
            <person name="Skiadas P."/>
            <person name="Martin F."/>
            <person name="Groenewald J.Z."/>
            <person name="Crous P.W."/>
            <person name="Seidl M.F."/>
        </authorList>
    </citation>
    <scope>NUCLEOTIDE SEQUENCE [LARGE SCALE GENOMIC DNA]</scope>
    <source>
        <strain evidence="1 2">CBS 123371</strain>
    </source>
</reference>
<dbReference type="EMBL" id="JBBPHU010000021">
    <property type="protein sequence ID" value="KAK7509088.1"/>
    <property type="molecule type" value="Genomic_DNA"/>
</dbReference>
<dbReference type="Proteomes" id="UP001363622">
    <property type="component" value="Unassembled WGS sequence"/>
</dbReference>
<sequence>MRRPRSRRATASRDRLGRLSITDGRDTVSLSAYSALGTTTLADIGDGIHAMSTGQELKTATVKGPTSHCTRVAEPIDRLQFCFGSTAGDCPRRRILVRLFSRRGTKKRWGIVSPGGLRPEAHCGSNLRLHLPPFSMSRPCHLREKLVDEPATAGAPKVSHPAEAVVLLPILLPSNPPADPAPQLPTRPLNPPFLP</sequence>